<accession>A0ACC2LYZ3</accession>
<organism evidence="1 2">
    <name type="scientific">Persea americana</name>
    <name type="common">Avocado</name>
    <dbReference type="NCBI Taxonomy" id="3435"/>
    <lineage>
        <taxon>Eukaryota</taxon>
        <taxon>Viridiplantae</taxon>
        <taxon>Streptophyta</taxon>
        <taxon>Embryophyta</taxon>
        <taxon>Tracheophyta</taxon>
        <taxon>Spermatophyta</taxon>
        <taxon>Magnoliopsida</taxon>
        <taxon>Magnoliidae</taxon>
        <taxon>Laurales</taxon>
        <taxon>Lauraceae</taxon>
        <taxon>Persea</taxon>
    </lineage>
</organism>
<evidence type="ECO:0000313" key="1">
    <source>
        <dbReference type="EMBL" id="KAJ8638403.1"/>
    </source>
</evidence>
<protein>
    <submittedName>
        <fullName evidence="1">Uncharacterized protein</fullName>
    </submittedName>
</protein>
<comment type="caution">
    <text evidence="1">The sequence shown here is derived from an EMBL/GenBank/DDBJ whole genome shotgun (WGS) entry which is preliminary data.</text>
</comment>
<reference evidence="1 2" key="1">
    <citation type="journal article" date="2022" name="Hortic Res">
        <title>A haplotype resolved chromosomal level avocado genome allows analysis of novel avocado genes.</title>
        <authorList>
            <person name="Nath O."/>
            <person name="Fletcher S.J."/>
            <person name="Hayward A."/>
            <person name="Shaw L.M."/>
            <person name="Masouleh A.K."/>
            <person name="Furtado A."/>
            <person name="Henry R.J."/>
            <person name="Mitter N."/>
        </authorList>
    </citation>
    <scope>NUCLEOTIDE SEQUENCE [LARGE SCALE GENOMIC DNA]</scope>
    <source>
        <strain evidence="2">cv. Hass</strain>
    </source>
</reference>
<dbReference type="Proteomes" id="UP001234297">
    <property type="component" value="Chromosome 3"/>
</dbReference>
<dbReference type="EMBL" id="CM056811">
    <property type="protein sequence ID" value="KAJ8638403.1"/>
    <property type="molecule type" value="Genomic_DNA"/>
</dbReference>
<proteinExistence type="predicted"/>
<sequence>MAATLYSVILHPPSLFQLSNDKSHPFFFLKPNPFRHFHKHSQPSLSSLPSFTNHTSNRSISKDAAESDPRRLDFFQQVAALQRLYSDERLEEASKLLIEIEKRHHPLRPDIFTYNNLLRSYIKLGRLDEAHHLFDRMPERNAISWSSIISANTRCGNFVIAFDLFGEMMEEGSSPNEFALGSLIKASACLMDVFTGRQLHGWSIRTGFASDAGVRTSIITMYSNCGFLDDARRVFDEVSISSQCDTPTWNSMISAYVSYRRWSESFRLFEDMLWTGVASPTEPTYASMINACGSVGALEYGKIIHGKIIEDELPDMTRIENSLVTFYSKCGNLEDANRVFETISCKNVVSWNAIVSGHEQNGDKEDAINLFRRLLEPESNVKPNRITFLSVLSAISAVSDLKHGGEAHAYVTRLGLDRDTGIGNSLITMYAKCRELEKARLVFEKLLHRDIVSWNSMLAGYSQNEEFENCFELFMKMRVLGIEPDDHSITIILGALSSNPSASTCKRGREIHGYLLRRGATDAMGVSTYNAILTMYAKCNRLVDAERIFEGMHERDSYSWNAMMDGFSINGDYDNAVLIFLEMCEEGIQSDHLGLSILLTACGRLASLQLGRQFHAFIVKCHYQHRNYQLSLLSINNALLSMYSKCGSISDATSVFVRMARRDVFSWTAMITGYAHHGMGYESLRLFNSMKADGIKPNSISFLGLLTACAHAGLVEEGTHHFRSMIEDHHLIPSVEHYACMVDLFGRLGQFERAKEMVEAGISHLKLEQGACLNLWRVLLGACHAHKHLKLGVQAAMKILEAEPEDETTYILLSNLYAAFGMWRDSVRVRRLMRDRGLKKQDVGCSWIEDGNQRHVFVAGDVCHPHRKEIYEKLEELDAECRGVGYVPMTEYVLHDVDEFQKEAIIACHSEKLAVSFSLLQSGPTKAVIRVFKNLRIKSDRIPFSVSNRERMKRSQDRDEDLTAVDSPSVMNTNRKKKRKAEEEEEEHLKKGFCDLNGDLLFEVLKYLDARSLATATCVSKQWHRTAQDERLWELLCTRHCRNIGCGNQQLRSVVLALGGFRRLHSLYLRPLLKPTSSSSLTLLIPSNNSSSSSSSSTPPHWGKDEVNLSLSLLSIRYYEMMGFNNTGR</sequence>
<name>A0ACC2LYZ3_PERAE</name>
<keyword evidence="2" id="KW-1185">Reference proteome</keyword>
<gene>
    <name evidence="1" type="ORF">MRB53_012670</name>
</gene>
<evidence type="ECO:0000313" key="2">
    <source>
        <dbReference type="Proteomes" id="UP001234297"/>
    </source>
</evidence>